<evidence type="ECO:0000313" key="1">
    <source>
        <dbReference type="EMBL" id="EYB90941.1"/>
    </source>
</evidence>
<proteinExistence type="predicted"/>
<evidence type="ECO:0000313" key="2">
    <source>
        <dbReference type="Proteomes" id="UP000024635"/>
    </source>
</evidence>
<dbReference type="EMBL" id="JARK01001548">
    <property type="protein sequence ID" value="EYB90941.1"/>
    <property type="molecule type" value="Genomic_DNA"/>
</dbReference>
<dbReference type="AlphaFoldDB" id="A0A016SKS6"/>
<reference evidence="2" key="1">
    <citation type="journal article" date="2015" name="Nat. Genet.">
        <title>The genome and transcriptome of the zoonotic hookworm Ancylostoma ceylanicum identify infection-specific gene families.</title>
        <authorList>
            <person name="Schwarz E.M."/>
            <person name="Hu Y."/>
            <person name="Antoshechkin I."/>
            <person name="Miller M.M."/>
            <person name="Sternberg P.W."/>
            <person name="Aroian R.V."/>
        </authorList>
    </citation>
    <scope>NUCLEOTIDE SEQUENCE</scope>
    <source>
        <strain evidence="2">HY135</strain>
    </source>
</reference>
<gene>
    <name evidence="1" type="primary">Acey_s0212.g2248</name>
    <name evidence="1" type="ORF">Y032_0212g2248</name>
</gene>
<accession>A0A016SKS6</accession>
<protein>
    <submittedName>
        <fullName evidence="1">Uncharacterized protein</fullName>
    </submittedName>
</protein>
<dbReference type="Proteomes" id="UP000024635">
    <property type="component" value="Unassembled WGS sequence"/>
</dbReference>
<comment type="caution">
    <text evidence="1">The sequence shown here is derived from an EMBL/GenBank/DDBJ whole genome shotgun (WGS) entry which is preliminary data.</text>
</comment>
<keyword evidence="2" id="KW-1185">Reference proteome</keyword>
<sequence length="95" mass="11098">MTGISLAHVECRLFAEVVVPLFVLIVSIGDELNISPDNKTFPKKKSLRSVLIFENEKTLVLFFSAELYWSPMLAHSNFRFIRNRIFRLSNIEYFE</sequence>
<name>A0A016SKS6_9BILA</name>
<organism evidence="1 2">
    <name type="scientific">Ancylostoma ceylanicum</name>
    <dbReference type="NCBI Taxonomy" id="53326"/>
    <lineage>
        <taxon>Eukaryota</taxon>
        <taxon>Metazoa</taxon>
        <taxon>Ecdysozoa</taxon>
        <taxon>Nematoda</taxon>
        <taxon>Chromadorea</taxon>
        <taxon>Rhabditida</taxon>
        <taxon>Rhabditina</taxon>
        <taxon>Rhabditomorpha</taxon>
        <taxon>Strongyloidea</taxon>
        <taxon>Ancylostomatidae</taxon>
        <taxon>Ancylostomatinae</taxon>
        <taxon>Ancylostoma</taxon>
    </lineage>
</organism>